<proteinExistence type="inferred from homology"/>
<comment type="catalytic activity">
    <reaction evidence="4">
        <text>Hydrolysis of terminal, non-reducing alpha-D-galactose residues in alpha-D-galactosides, including galactose oligosaccharides, galactomannans and galactolipids.</text>
        <dbReference type="EC" id="3.2.1.22"/>
    </reaction>
</comment>
<gene>
    <name evidence="5" type="ORF">BET01_11545</name>
</gene>
<dbReference type="Gene3D" id="2.60.40.1180">
    <property type="entry name" value="Golgi alpha-mannosidase II"/>
    <property type="match status" value="1"/>
</dbReference>
<dbReference type="EC" id="3.2.1.22" evidence="4"/>
<dbReference type="PANTHER" id="PTHR11452">
    <property type="entry name" value="ALPHA-GALACTOSIDASE/ALPHA-N-ACETYLGALACTOSAMINIDASE"/>
    <property type="match status" value="1"/>
</dbReference>
<dbReference type="PRINTS" id="PR00740">
    <property type="entry name" value="GLHYDRLASE27"/>
</dbReference>
<organism evidence="5 6">
    <name type="scientific">Lacrimispora algidixylanolytica</name>
    <dbReference type="NCBI Taxonomy" id="94868"/>
    <lineage>
        <taxon>Bacteria</taxon>
        <taxon>Bacillati</taxon>
        <taxon>Bacillota</taxon>
        <taxon>Clostridia</taxon>
        <taxon>Lachnospirales</taxon>
        <taxon>Lachnospiraceae</taxon>
        <taxon>Lacrimispora</taxon>
    </lineage>
</organism>
<dbReference type="InterPro" id="IPR013780">
    <property type="entry name" value="Glyco_hydro_b"/>
</dbReference>
<sequence length="427" mass="49357">MKNSVTLQTPPMGWNSYDYYDTMVSENEIKANADFMAEHLKEFGWEYIVVDIQWYAHGAGTMRDKHQYIPFGKVEIDEFSRLFPCPDRFPSSVGGLGFGPLAEYIHKLGLKFGIHIMRGIPRIAAHTHSKVMGTNKTANEIADPYSICSWNPDMYGVIPEAEGSQEYYDSLMDLYADWGVDFIKCDDICRMDVPSAKQEIKMLKKAIDRCGRPMVLSLSPGPALIDESWHYTTHANMWRITDDFWDDWKYLLPMFKRCEIWQRHVGEGNYPDCDMLPVGMVGKGFGNERPTRFTREEQITMMSLWCIFRSPLMIGGELTLLDDWTLKLLTNREVLKLLTNSEGARQLLRDDHHCIWLSYDKQDDKRYLAVFNLSEEECSIIINPDLVEIHSFNDLILTEIWSGTTEICKENQLTVSLPRHGASIYCY</sequence>
<dbReference type="InterPro" id="IPR013785">
    <property type="entry name" value="Aldolase_TIM"/>
</dbReference>
<protein>
    <recommendedName>
        <fullName evidence="4">Alpha-galactosidase</fullName>
        <ecNumber evidence="4">3.2.1.22</ecNumber>
    </recommendedName>
    <alternativeName>
        <fullName evidence="4">Melibiase</fullName>
    </alternativeName>
</protein>
<keyword evidence="4" id="KW-1015">Disulfide bond</keyword>
<evidence type="ECO:0000313" key="5">
    <source>
        <dbReference type="EMBL" id="RKD28166.1"/>
    </source>
</evidence>
<accession>A0A419SSG6</accession>
<dbReference type="RefSeq" id="WP_120198798.1">
    <property type="nucleotide sequence ID" value="NZ_MCIA01000035.1"/>
</dbReference>
<dbReference type="OrthoDB" id="9807519at2"/>
<evidence type="ECO:0000256" key="1">
    <source>
        <dbReference type="ARBA" id="ARBA00009743"/>
    </source>
</evidence>
<dbReference type="AlphaFoldDB" id="A0A419SSG6"/>
<dbReference type="Proteomes" id="UP000284277">
    <property type="component" value="Unassembled WGS sequence"/>
</dbReference>
<evidence type="ECO:0000256" key="2">
    <source>
        <dbReference type="ARBA" id="ARBA00022801"/>
    </source>
</evidence>
<keyword evidence="6" id="KW-1185">Reference proteome</keyword>
<evidence type="ECO:0000256" key="3">
    <source>
        <dbReference type="ARBA" id="ARBA00023295"/>
    </source>
</evidence>
<dbReference type="GO" id="GO:0005975">
    <property type="term" value="P:carbohydrate metabolic process"/>
    <property type="evidence" value="ECO:0007669"/>
    <property type="project" value="InterPro"/>
</dbReference>
<comment type="similarity">
    <text evidence="1 4">Belongs to the glycosyl hydrolase 27 family.</text>
</comment>
<dbReference type="CDD" id="cd14792">
    <property type="entry name" value="GH27"/>
    <property type="match status" value="1"/>
</dbReference>
<dbReference type="GO" id="GO:0004557">
    <property type="term" value="F:alpha-galactosidase activity"/>
    <property type="evidence" value="ECO:0007669"/>
    <property type="project" value="UniProtKB-EC"/>
</dbReference>
<dbReference type="InterPro" id="IPR017853">
    <property type="entry name" value="GH"/>
</dbReference>
<comment type="caution">
    <text evidence="5">The sequence shown here is derived from an EMBL/GenBank/DDBJ whole genome shotgun (WGS) entry which is preliminary data.</text>
</comment>
<dbReference type="Gene3D" id="3.20.20.70">
    <property type="entry name" value="Aldolase class I"/>
    <property type="match status" value="1"/>
</dbReference>
<dbReference type="PANTHER" id="PTHR11452:SF42">
    <property type="entry name" value="ALPHA-GALACTOSIDASE"/>
    <property type="match status" value="1"/>
</dbReference>
<reference evidence="5 6" key="1">
    <citation type="submission" date="2016-08" db="EMBL/GenBank/DDBJ databases">
        <title>A new outlook on sporulation: Clostridium algidixylanolyticum.</title>
        <authorList>
            <person name="Poppleton D.I."/>
            <person name="Gribaldo S."/>
        </authorList>
    </citation>
    <scope>NUCLEOTIDE SEQUENCE [LARGE SCALE GENOMIC DNA]</scope>
    <source>
        <strain evidence="5 6">SPL73</strain>
    </source>
</reference>
<dbReference type="SUPFAM" id="SSF51011">
    <property type="entry name" value="Glycosyl hydrolase domain"/>
    <property type="match status" value="1"/>
</dbReference>
<dbReference type="InterPro" id="IPR002241">
    <property type="entry name" value="Glyco_hydro_27"/>
</dbReference>
<evidence type="ECO:0000256" key="4">
    <source>
        <dbReference type="RuleBase" id="RU361168"/>
    </source>
</evidence>
<name>A0A419SSG6_9FIRM</name>
<dbReference type="EMBL" id="MCIA01000035">
    <property type="protein sequence ID" value="RKD28166.1"/>
    <property type="molecule type" value="Genomic_DNA"/>
</dbReference>
<evidence type="ECO:0000313" key="6">
    <source>
        <dbReference type="Proteomes" id="UP000284277"/>
    </source>
</evidence>
<keyword evidence="2 4" id="KW-0378">Hydrolase</keyword>
<keyword evidence="3 4" id="KW-0326">Glycosidase</keyword>
<dbReference type="Pfam" id="PF16499">
    <property type="entry name" value="Melibiase_2"/>
    <property type="match status" value="1"/>
</dbReference>
<dbReference type="SUPFAM" id="SSF51445">
    <property type="entry name" value="(Trans)glycosidases"/>
    <property type="match status" value="1"/>
</dbReference>